<dbReference type="GO" id="GO:0016579">
    <property type="term" value="P:protein deubiquitination"/>
    <property type="evidence" value="ECO:0007669"/>
    <property type="project" value="InterPro"/>
</dbReference>
<feature type="compositionally biased region" description="Polar residues" evidence="1">
    <location>
        <begin position="582"/>
        <end position="611"/>
    </location>
</feature>
<dbReference type="PANTHER" id="PTHR24006:SF905">
    <property type="entry name" value="UBIQUITIN CARBOXYL-TERMINAL HYDROLASE 1"/>
    <property type="match status" value="1"/>
</dbReference>
<proteinExistence type="predicted"/>
<gene>
    <name evidence="3" type="ORF">LOTGIDRAFT_155173</name>
</gene>
<dbReference type="InterPro" id="IPR028889">
    <property type="entry name" value="USP"/>
</dbReference>
<feature type="domain" description="USP" evidence="2">
    <location>
        <begin position="79"/>
        <end position="927"/>
    </location>
</feature>
<dbReference type="PROSITE" id="PS00973">
    <property type="entry name" value="USP_2"/>
    <property type="match status" value="1"/>
</dbReference>
<name>V3ZMY9_LOTGI</name>
<dbReference type="GeneID" id="20236619"/>
<feature type="compositionally biased region" description="Basic and acidic residues" evidence="1">
    <location>
        <begin position="301"/>
        <end position="315"/>
    </location>
</feature>
<sequence>MVVADDVNGPAKKKPRLSLKASKKTTPSTADEASKVASATPLDFTNNSETASSNIGSDTQEVSAESCVPYDGPLVPPVSSLENLGNTCFLNSILQVLRYTPKFLTGLTELYTNIIILEKAAKEKFKQESLKEENESQEEETDLSWELVKHLYKMYKDMDNNEERYSEIASADVTSMAVKPNRILDIIREFNPMFEGNFQHDAQELLRCLLCYLEDAEKALNVKTEEFEPYIVKPIAKANSIMTKFLMAGKTAAPKCEQAKDLKNGLTSLNLDTKLAKGDVLEVHNSSTQKKNQSKRKASKRLSESDLTNEKDSRNSTELSGRRRLSAGSVDETRSQPSVATMFNKSEVPRRRLGMRGAVVSPPASSTSSQFASTDLNNNVDFMHDVNNNENSVPSRNPLRSKSPAELASSLGKLSCDSPSKDTDLKEAQVRLQKCDRVCDSPLKTVSANEAIKNLSFNKRKRDMDSPINKFTNQAVNRTKVTAEINESPAKRKVTFDQDTSSSFQLRHTYSPIATSPKTLYLNNSLSPTAAFKDKMCSPSPLRRSPRKSESPLKPNIVTTPTKMCTTVTKMSPCNLISSATSSAIVSPRRQSPRLNRNHLESPTANSSNSPKAMFKSPLGSISPSPAKRKVNFDLPHAEGISSPNACRKSPRNVYILPSPKKSESTSSRSSSAEIKKEPVIRYDFVERLFQGTMMLRTKCIECEFSRERKEDFQDVSVPLRREKEEVESDEEVEGEVDDSCLSKLMSAFSEVERLKEDNKYFCENCFRYVEAERSLHYEVLPDVLTLHLKRFSASDRLYGSLTKINDHITLPVTLPCLQYQCPRFCNKPSHRYSLYGIVTHAGTTITSGHYLSYVKIDSNSKNEIKVEPEGPNAHLANLSTTPFSTEWYECDDEAIRICSDEDFRQKLIGKESSLMGTPYVLFYHRQNLLS</sequence>
<dbReference type="HOGENOM" id="CLU_343352_0_0_1"/>
<evidence type="ECO:0000313" key="3">
    <source>
        <dbReference type="EMBL" id="ESO85682.1"/>
    </source>
</evidence>
<dbReference type="SUPFAM" id="SSF54001">
    <property type="entry name" value="Cysteine proteinases"/>
    <property type="match status" value="1"/>
</dbReference>
<organism evidence="3 4">
    <name type="scientific">Lottia gigantea</name>
    <name type="common">Giant owl limpet</name>
    <dbReference type="NCBI Taxonomy" id="225164"/>
    <lineage>
        <taxon>Eukaryota</taxon>
        <taxon>Metazoa</taxon>
        <taxon>Spiralia</taxon>
        <taxon>Lophotrochozoa</taxon>
        <taxon>Mollusca</taxon>
        <taxon>Gastropoda</taxon>
        <taxon>Patellogastropoda</taxon>
        <taxon>Lottioidea</taxon>
        <taxon>Lottiidae</taxon>
        <taxon>Lottia</taxon>
    </lineage>
</organism>
<dbReference type="OrthoDB" id="10062454at2759"/>
<dbReference type="STRING" id="225164.V3ZMY9"/>
<feature type="compositionally biased region" description="Polar residues" evidence="1">
    <location>
        <begin position="43"/>
        <end position="63"/>
    </location>
</feature>
<dbReference type="PANTHER" id="PTHR24006">
    <property type="entry name" value="UBIQUITIN CARBOXYL-TERMINAL HYDROLASE"/>
    <property type="match status" value="1"/>
</dbReference>
<feature type="region of interest" description="Disordered" evidence="1">
    <location>
        <begin position="532"/>
        <end position="559"/>
    </location>
</feature>
<feature type="region of interest" description="Disordered" evidence="1">
    <location>
        <begin position="383"/>
        <end position="422"/>
    </location>
</feature>
<dbReference type="Proteomes" id="UP000030746">
    <property type="component" value="Unassembled WGS sequence"/>
</dbReference>
<dbReference type="AlphaFoldDB" id="V3ZMY9"/>
<dbReference type="GO" id="GO:0004843">
    <property type="term" value="F:cysteine-type deubiquitinase activity"/>
    <property type="evidence" value="ECO:0007669"/>
    <property type="project" value="InterPro"/>
</dbReference>
<feature type="compositionally biased region" description="Polar residues" evidence="1">
    <location>
        <begin position="335"/>
        <end position="344"/>
    </location>
</feature>
<feature type="region of interest" description="Disordered" evidence="1">
    <location>
        <begin position="1"/>
        <end position="63"/>
    </location>
</feature>
<dbReference type="InterPro" id="IPR018200">
    <property type="entry name" value="USP_CS"/>
</dbReference>
<feature type="region of interest" description="Disordered" evidence="1">
    <location>
        <begin position="582"/>
        <end position="673"/>
    </location>
</feature>
<dbReference type="Pfam" id="PF00443">
    <property type="entry name" value="UCH"/>
    <property type="match status" value="2"/>
</dbReference>
<dbReference type="Gene3D" id="3.90.70.10">
    <property type="entry name" value="Cysteine proteinases"/>
    <property type="match status" value="2"/>
</dbReference>
<dbReference type="PROSITE" id="PS50235">
    <property type="entry name" value="USP_3"/>
    <property type="match status" value="1"/>
</dbReference>
<evidence type="ECO:0000259" key="2">
    <source>
        <dbReference type="PROSITE" id="PS50235"/>
    </source>
</evidence>
<dbReference type="KEGG" id="lgi:LOTGIDRAFT_155173"/>
<dbReference type="OMA" id="CSPETCC"/>
<protein>
    <recommendedName>
        <fullName evidence="2">USP domain-containing protein</fullName>
    </recommendedName>
</protein>
<accession>V3ZMY9</accession>
<feature type="compositionally biased region" description="Basic residues" evidence="1">
    <location>
        <begin position="11"/>
        <end position="23"/>
    </location>
</feature>
<dbReference type="InterPro" id="IPR001394">
    <property type="entry name" value="Peptidase_C19_UCH"/>
</dbReference>
<dbReference type="InterPro" id="IPR038765">
    <property type="entry name" value="Papain-like_cys_pep_sf"/>
</dbReference>
<reference evidence="3 4" key="1">
    <citation type="journal article" date="2013" name="Nature">
        <title>Insights into bilaterian evolution from three spiralian genomes.</title>
        <authorList>
            <person name="Simakov O."/>
            <person name="Marletaz F."/>
            <person name="Cho S.J."/>
            <person name="Edsinger-Gonzales E."/>
            <person name="Havlak P."/>
            <person name="Hellsten U."/>
            <person name="Kuo D.H."/>
            <person name="Larsson T."/>
            <person name="Lv J."/>
            <person name="Arendt D."/>
            <person name="Savage R."/>
            <person name="Osoegawa K."/>
            <person name="de Jong P."/>
            <person name="Grimwood J."/>
            <person name="Chapman J.A."/>
            <person name="Shapiro H."/>
            <person name="Aerts A."/>
            <person name="Otillar R.P."/>
            <person name="Terry A.Y."/>
            <person name="Boore J.L."/>
            <person name="Grigoriev I.V."/>
            <person name="Lindberg D.R."/>
            <person name="Seaver E.C."/>
            <person name="Weisblat D.A."/>
            <person name="Putnam N.H."/>
            <person name="Rokhsar D.S."/>
        </authorList>
    </citation>
    <scope>NUCLEOTIDE SEQUENCE [LARGE SCALE GENOMIC DNA]</scope>
</reference>
<evidence type="ECO:0000313" key="4">
    <source>
        <dbReference type="Proteomes" id="UP000030746"/>
    </source>
</evidence>
<dbReference type="GO" id="GO:0005634">
    <property type="term" value="C:nucleus"/>
    <property type="evidence" value="ECO:0007669"/>
    <property type="project" value="TreeGrafter"/>
</dbReference>
<dbReference type="EMBL" id="KB203274">
    <property type="protein sequence ID" value="ESO85682.1"/>
    <property type="molecule type" value="Genomic_DNA"/>
</dbReference>
<dbReference type="GO" id="GO:0005829">
    <property type="term" value="C:cytosol"/>
    <property type="evidence" value="ECO:0007669"/>
    <property type="project" value="TreeGrafter"/>
</dbReference>
<dbReference type="InterPro" id="IPR050164">
    <property type="entry name" value="Peptidase_C19"/>
</dbReference>
<keyword evidence="4" id="KW-1185">Reference proteome</keyword>
<feature type="region of interest" description="Disordered" evidence="1">
    <location>
        <begin position="282"/>
        <end position="348"/>
    </location>
</feature>
<feature type="compositionally biased region" description="Polar residues" evidence="1">
    <location>
        <begin position="383"/>
        <end position="400"/>
    </location>
</feature>
<dbReference type="RefSeq" id="XP_009063918.1">
    <property type="nucleotide sequence ID" value="XM_009065670.1"/>
</dbReference>
<dbReference type="CTD" id="20236619"/>
<evidence type="ECO:0000256" key="1">
    <source>
        <dbReference type="SAM" id="MobiDB-lite"/>
    </source>
</evidence>